<organism evidence="2 3">
    <name type="scientific">Lactobacillus jensenii</name>
    <dbReference type="NCBI Taxonomy" id="109790"/>
    <lineage>
        <taxon>Bacteria</taxon>
        <taxon>Bacillati</taxon>
        <taxon>Bacillota</taxon>
        <taxon>Bacilli</taxon>
        <taxon>Lactobacillales</taxon>
        <taxon>Lactobacillaceae</taxon>
        <taxon>Lactobacillus</taxon>
    </lineage>
</organism>
<proteinExistence type="predicted"/>
<reference evidence="2 3" key="1">
    <citation type="submission" date="2024-04" db="EMBL/GenBank/DDBJ databases">
        <title>Three lactobacilli isolated from voided urine samples from females with type 2 diabetes.</title>
        <authorList>
            <person name="Kula A."/>
            <person name="Stegman N."/>
            <person name="Putonti C."/>
        </authorList>
    </citation>
    <scope>NUCLEOTIDE SEQUENCE [LARGE SCALE GENOMIC DNA]</scope>
    <source>
        <strain evidence="2 3">1855</strain>
    </source>
</reference>
<evidence type="ECO:0000259" key="1">
    <source>
        <dbReference type="Pfam" id="PF13274"/>
    </source>
</evidence>
<sequence length="158" mass="18527">MFFKKKYTSNEVANYFLAIDKGNISVKKLQILVYYSYAWTLTLLNESSDNLINKLFKDDKFIAGVHGPKIMKIYKKYKSYGFSAIQDKPERPIFSQKVEDILNQVWKEYGNYSGVQLESIIQQEQPWINARVGFSPIDKCTKVISDKDIFDFYIQYAK</sequence>
<dbReference type="InterPro" id="IPR025272">
    <property type="entry name" value="SocA_Panacea"/>
</dbReference>
<protein>
    <submittedName>
        <fullName evidence="2">Type II toxin-antitoxin system antitoxin SocA domain-containing protein</fullName>
    </submittedName>
</protein>
<keyword evidence="3" id="KW-1185">Reference proteome</keyword>
<dbReference type="EMBL" id="JBBVUL010000001">
    <property type="protein sequence ID" value="MEL0564434.1"/>
    <property type="molecule type" value="Genomic_DNA"/>
</dbReference>
<dbReference type="Pfam" id="PF13274">
    <property type="entry name" value="SocA_Panacea"/>
    <property type="match status" value="1"/>
</dbReference>
<gene>
    <name evidence="2" type="ORF">AAC431_00645</name>
</gene>
<dbReference type="RefSeq" id="WP_315689679.1">
    <property type="nucleotide sequence ID" value="NZ_JAVTXQ010000011.1"/>
</dbReference>
<comment type="caution">
    <text evidence="2">The sequence shown here is derived from an EMBL/GenBank/DDBJ whole genome shotgun (WGS) entry which is preliminary data.</text>
</comment>
<accession>A0ABU9FFU4</accession>
<evidence type="ECO:0000313" key="2">
    <source>
        <dbReference type="EMBL" id="MEL0564434.1"/>
    </source>
</evidence>
<name>A0ABU9FFU4_LACJE</name>
<feature type="domain" description="Antitoxin SocA-like Panacea" evidence="1">
    <location>
        <begin position="56"/>
        <end position="127"/>
    </location>
</feature>
<dbReference type="Proteomes" id="UP001385848">
    <property type="component" value="Unassembled WGS sequence"/>
</dbReference>
<evidence type="ECO:0000313" key="3">
    <source>
        <dbReference type="Proteomes" id="UP001385848"/>
    </source>
</evidence>